<dbReference type="CDD" id="cd14747">
    <property type="entry name" value="PBP2_MalE"/>
    <property type="match status" value="1"/>
</dbReference>
<dbReference type="PROSITE" id="PS51257">
    <property type="entry name" value="PROKAR_LIPOPROTEIN"/>
    <property type="match status" value="1"/>
</dbReference>
<dbReference type="SUPFAM" id="SSF53850">
    <property type="entry name" value="Periplasmic binding protein-like II"/>
    <property type="match status" value="1"/>
</dbReference>
<gene>
    <name evidence="5" type="ORF">FM21_23625</name>
</gene>
<organism evidence="5 6">
    <name type="scientific">Streptomyces mutabilis</name>
    <dbReference type="NCBI Taxonomy" id="67332"/>
    <lineage>
        <taxon>Bacteria</taxon>
        <taxon>Bacillati</taxon>
        <taxon>Actinomycetota</taxon>
        <taxon>Actinomycetes</taxon>
        <taxon>Kitasatosporales</taxon>
        <taxon>Streptomycetaceae</taxon>
        <taxon>Streptomyces</taxon>
    </lineage>
</organism>
<dbReference type="InterPro" id="IPR006059">
    <property type="entry name" value="SBP"/>
</dbReference>
<keyword evidence="5" id="KW-0762">Sugar transport</keyword>
<evidence type="ECO:0000256" key="2">
    <source>
        <dbReference type="ARBA" id="ARBA00022448"/>
    </source>
</evidence>
<dbReference type="RefSeq" id="WP_043380091.1">
    <property type="nucleotide sequence ID" value="NZ_KN039947.1"/>
</dbReference>
<dbReference type="PANTHER" id="PTHR30061:SF50">
    <property type="entry name" value="MALTOSE_MALTODEXTRIN-BINDING PERIPLASMIC PROTEIN"/>
    <property type="match status" value="1"/>
</dbReference>
<protein>
    <submittedName>
        <fullName evidence="5">Sugar transporter</fullName>
    </submittedName>
</protein>
<dbReference type="GO" id="GO:0055052">
    <property type="term" value="C:ATP-binding cassette (ABC) transporter complex, substrate-binding subunit-containing"/>
    <property type="evidence" value="ECO:0007669"/>
    <property type="project" value="TreeGrafter"/>
</dbReference>
<dbReference type="GO" id="GO:1901982">
    <property type="term" value="F:maltose binding"/>
    <property type="evidence" value="ECO:0007669"/>
    <property type="project" value="TreeGrafter"/>
</dbReference>
<dbReference type="STRING" id="1915400.FM21_23625"/>
<evidence type="ECO:0000256" key="4">
    <source>
        <dbReference type="SAM" id="SignalP"/>
    </source>
</evidence>
<dbReference type="AlphaFoldDB" id="A0A086MY12"/>
<dbReference type="GO" id="GO:0042956">
    <property type="term" value="P:maltodextrin transmembrane transport"/>
    <property type="evidence" value="ECO:0007669"/>
    <property type="project" value="TreeGrafter"/>
</dbReference>
<evidence type="ECO:0000256" key="1">
    <source>
        <dbReference type="ARBA" id="ARBA00008520"/>
    </source>
</evidence>
<dbReference type="HOGENOM" id="CLU_031285_10_1_11"/>
<reference evidence="5 6" key="1">
    <citation type="submission" date="2014-05" db="EMBL/GenBank/DDBJ databases">
        <title>Complete genome sequence of the Streptomyces mutabilis TRM45540.</title>
        <authorList>
            <person name="Luo X."/>
            <person name="Zhang L."/>
        </authorList>
    </citation>
    <scope>NUCLEOTIDE SEQUENCE [LARGE SCALE GENOMIC DNA]</scope>
    <source>
        <strain evidence="5 6">TRM45540</strain>
    </source>
</reference>
<evidence type="ECO:0000256" key="3">
    <source>
        <dbReference type="ARBA" id="ARBA00022729"/>
    </source>
</evidence>
<dbReference type="Gene3D" id="3.40.190.10">
    <property type="entry name" value="Periplasmic binding protein-like II"/>
    <property type="match status" value="2"/>
</dbReference>
<comment type="similarity">
    <text evidence="1">Belongs to the bacterial solute-binding protein 1 family.</text>
</comment>
<feature type="chain" id="PRO_5039154516" evidence="4">
    <location>
        <begin position="20"/>
        <end position="434"/>
    </location>
</feature>
<keyword evidence="6" id="KW-1185">Reference proteome</keyword>
<evidence type="ECO:0000313" key="6">
    <source>
        <dbReference type="Proteomes" id="UP000029095"/>
    </source>
</evidence>
<evidence type="ECO:0000313" key="5">
    <source>
        <dbReference type="EMBL" id="KFG73780.1"/>
    </source>
</evidence>
<dbReference type="PANTHER" id="PTHR30061">
    <property type="entry name" value="MALTOSE-BINDING PERIPLASMIC PROTEIN"/>
    <property type="match status" value="1"/>
</dbReference>
<accession>A0A086MY12</accession>
<proteinExistence type="inferred from homology"/>
<dbReference type="GO" id="GO:0015768">
    <property type="term" value="P:maltose transport"/>
    <property type="evidence" value="ECO:0007669"/>
    <property type="project" value="TreeGrafter"/>
</dbReference>
<sequence length="434" mass="47163">MKRKLTAAIGIAGMMASIAACGGSDDSGSSKQDPKDRKGELTVWLMVDAQSSWPELVKQANDEFNKKYPGVKVNVQYQQWADKTKKLDAALSGDSFPDVVELGNTETMTYILNGALGEIDAKKYDNSDTWIEGLKDTCSYEGKLYCVPYYAGARVAIYNKDMFKAGTGSDRLPTTEADLLEALDKVQDKYKKDNAFSALYLPGRYWYAAMSYVAAYGGEIATYDEGSKEWKAALSTPEAQKGIQHFVDLVKKYNNGDQTKDEQDHANVMANEKAALLYGNGWEAGSVVDSETNGNPELEGKIGVAGMPGPEGRTLPSFIGGSDLATVSKSDQQDMAQDWISMFTNEKSQAALAEKDILPNNTEQLEPLKAKPETAPIANAVPDAWFTPIAPGWAAIEKKETLETMLLDILKGKSVAEATEAADAEINSLINETS</sequence>
<dbReference type="Pfam" id="PF13416">
    <property type="entry name" value="SBP_bac_8"/>
    <property type="match status" value="1"/>
</dbReference>
<dbReference type="EMBL" id="JNFQ01000002">
    <property type="protein sequence ID" value="KFG73780.1"/>
    <property type="molecule type" value="Genomic_DNA"/>
</dbReference>
<name>A0A086MY12_9ACTN</name>
<keyword evidence="3 4" id="KW-0732">Signal</keyword>
<feature type="signal peptide" evidence="4">
    <location>
        <begin position="1"/>
        <end position="19"/>
    </location>
</feature>
<dbReference type="Proteomes" id="UP000029095">
    <property type="component" value="Unassembled WGS sequence"/>
</dbReference>
<comment type="caution">
    <text evidence="5">The sequence shown here is derived from an EMBL/GenBank/DDBJ whole genome shotgun (WGS) entry which is preliminary data.</text>
</comment>
<keyword evidence="2" id="KW-0813">Transport</keyword>